<evidence type="ECO:0000256" key="1">
    <source>
        <dbReference type="SAM" id="Coils"/>
    </source>
</evidence>
<name>A0A346XZC7_9ACTN</name>
<organism evidence="2 3">
    <name type="scientific">Euzebya pacifica</name>
    <dbReference type="NCBI Taxonomy" id="1608957"/>
    <lineage>
        <taxon>Bacteria</taxon>
        <taxon>Bacillati</taxon>
        <taxon>Actinomycetota</taxon>
        <taxon>Nitriliruptoria</taxon>
        <taxon>Euzebyales</taxon>
    </lineage>
</organism>
<sequence>MSRTMIERAVAAALVLLLGFVAVHNYRVAGREADRLAEARSTSAELAEDLAVSTDRAEGLATTVADLEADLSATADELDVMSSERDDLEARAERLVDDVADRAMEVRTANRERDDAIAVAQDLRIRFDGELRAEEQALHGAAVAADCAATVEDGEGARPSSVGYRDVWLELFELDRPGYGEQVAACATAAFANGVLVPGRSVVGGEDRTPGVYVPVDAANDGNPCTVTQELVHTFEDGDTIRSSQEVQWFDGGAEDDIADDPLADSAWTSWGAEVTIGLPIGPVNLWQGSTVELSGGCPAFERTDASLPTVPDHTAYGADEIGESFDPVCHAPEPCLRPGTYGTSGTGSSCYWEVVHPVTGDIIDNHFGASQTQVTLRAGTNFRAERCGDWERR</sequence>
<dbReference type="Proteomes" id="UP000264006">
    <property type="component" value="Chromosome"/>
</dbReference>
<accession>A0A346XZC7</accession>
<gene>
    <name evidence="2" type="ORF">DVS28_a2895</name>
</gene>
<keyword evidence="3" id="KW-1185">Reference proteome</keyword>
<dbReference type="EMBL" id="CP031165">
    <property type="protein sequence ID" value="AXV07574.1"/>
    <property type="molecule type" value="Genomic_DNA"/>
</dbReference>
<keyword evidence="1" id="KW-0175">Coiled coil</keyword>
<protein>
    <submittedName>
        <fullName evidence="2">Uncharacterized protein</fullName>
    </submittedName>
</protein>
<feature type="coiled-coil region" evidence="1">
    <location>
        <begin position="64"/>
        <end position="98"/>
    </location>
</feature>
<dbReference type="RefSeq" id="WP_114592043.1">
    <property type="nucleotide sequence ID" value="NZ_CP031165.1"/>
</dbReference>
<reference evidence="2 3" key="1">
    <citation type="submission" date="2018-09" db="EMBL/GenBank/DDBJ databases">
        <title>Complete genome sequence of Euzebya sp. DY32-46 isolated from seawater of Pacific Ocean.</title>
        <authorList>
            <person name="Xu L."/>
            <person name="Wu Y.-H."/>
            <person name="Xu X.-W."/>
        </authorList>
    </citation>
    <scope>NUCLEOTIDE SEQUENCE [LARGE SCALE GENOMIC DNA]</scope>
    <source>
        <strain evidence="2 3">DY32-46</strain>
    </source>
</reference>
<dbReference type="KEGG" id="euz:DVS28_a2895"/>
<proteinExistence type="predicted"/>
<dbReference type="OrthoDB" id="166978at2"/>
<evidence type="ECO:0000313" key="3">
    <source>
        <dbReference type="Proteomes" id="UP000264006"/>
    </source>
</evidence>
<evidence type="ECO:0000313" key="2">
    <source>
        <dbReference type="EMBL" id="AXV07574.1"/>
    </source>
</evidence>
<dbReference type="AlphaFoldDB" id="A0A346XZC7"/>